<keyword evidence="1" id="KW-0472">Membrane</keyword>
<comment type="caution">
    <text evidence="2">The sequence shown here is derived from an EMBL/GenBank/DDBJ whole genome shotgun (WGS) entry which is preliminary data.</text>
</comment>
<sequence>MSKQLLQIENPALPQAGTGAFALWRLGFRPFYLLGALFAALGIPLWVAVFAGSVALPQGLPARTWHAHEMVFGFALAIITGFLFTAVRNWTSQPTPTGAHLAALCALWLAARIAFVAGAPGLGIVIELAFLLLVAIALLRPLLRSRNRRNYFVGVLFAVLAAADVIFWAAGQGLAGGVNPDAVVRFGLYLVATLTFVIGGRVIPMFTASAVPGLRQFKDARLDRAAIGASVLAFALELAGVSGAGLTVVAAAAALLHAIRLAGWGPRGTLGKPILWILHASYAWAAVGFALMAAAALGWVPRTLSVHAFSVGLVGGLIIGMITRTALGHTGRMLIAGRSEAAMYAMVQLAALLRVFGPLVAPGQTLRIIELSSLLWAAAFLLYLAVYWTRLTRARIDGRDG</sequence>
<feature type="transmembrane region" description="Helical" evidence="1">
    <location>
        <begin position="31"/>
        <end position="50"/>
    </location>
</feature>
<reference evidence="2 3" key="1">
    <citation type="submission" date="2020-08" db="EMBL/GenBank/DDBJ databases">
        <title>Genomic Encyclopedia of Type Strains, Phase IV (KMG-IV): sequencing the most valuable type-strain genomes for metagenomic binning, comparative biology and taxonomic classification.</title>
        <authorList>
            <person name="Goeker M."/>
        </authorList>
    </citation>
    <scope>NUCLEOTIDE SEQUENCE [LARGE SCALE GENOMIC DNA]</scope>
    <source>
        <strain evidence="2 3">DSM 29781</strain>
    </source>
</reference>
<feature type="transmembrane region" description="Helical" evidence="1">
    <location>
        <begin position="368"/>
        <end position="388"/>
    </location>
</feature>
<proteinExistence type="predicted"/>
<keyword evidence="1" id="KW-0812">Transmembrane</keyword>
<feature type="transmembrane region" description="Helical" evidence="1">
    <location>
        <begin position="70"/>
        <end position="87"/>
    </location>
</feature>
<keyword evidence="3" id="KW-1185">Reference proteome</keyword>
<gene>
    <name evidence="2" type="ORF">HNQ70_001145</name>
</gene>
<accession>A0A7W8HFM7</accession>
<evidence type="ECO:0000313" key="2">
    <source>
        <dbReference type="EMBL" id="MBB5271141.1"/>
    </source>
</evidence>
<dbReference type="Pfam" id="PF05940">
    <property type="entry name" value="NnrS"/>
    <property type="match status" value="1"/>
</dbReference>
<dbReference type="Proteomes" id="UP000532440">
    <property type="component" value="Unassembled WGS sequence"/>
</dbReference>
<evidence type="ECO:0000256" key="1">
    <source>
        <dbReference type="SAM" id="Phobius"/>
    </source>
</evidence>
<evidence type="ECO:0000313" key="3">
    <source>
        <dbReference type="Proteomes" id="UP000532440"/>
    </source>
</evidence>
<feature type="transmembrane region" description="Helical" evidence="1">
    <location>
        <begin position="151"/>
        <end position="170"/>
    </location>
</feature>
<name>A0A7W8HFM7_9BURK</name>
<dbReference type="RefSeq" id="WP_183965145.1">
    <property type="nucleotide sequence ID" value="NZ_BAABEW010000017.1"/>
</dbReference>
<keyword evidence="1" id="KW-1133">Transmembrane helix</keyword>
<feature type="transmembrane region" description="Helical" evidence="1">
    <location>
        <begin position="121"/>
        <end position="139"/>
    </location>
</feature>
<dbReference type="EMBL" id="JACHGB010000002">
    <property type="protein sequence ID" value="MBB5271141.1"/>
    <property type="molecule type" value="Genomic_DNA"/>
</dbReference>
<feature type="transmembrane region" description="Helical" evidence="1">
    <location>
        <begin position="99"/>
        <end position="115"/>
    </location>
</feature>
<feature type="transmembrane region" description="Helical" evidence="1">
    <location>
        <begin position="225"/>
        <end position="254"/>
    </location>
</feature>
<organism evidence="2 3">
    <name type="scientific">Quisquiliibacterium transsilvanicum</name>
    <dbReference type="NCBI Taxonomy" id="1549638"/>
    <lineage>
        <taxon>Bacteria</taxon>
        <taxon>Pseudomonadati</taxon>
        <taxon>Pseudomonadota</taxon>
        <taxon>Betaproteobacteria</taxon>
        <taxon>Burkholderiales</taxon>
        <taxon>Burkholderiaceae</taxon>
        <taxon>Quisquiliibacterium</taxon>
    </lineage>
</organism>
<feature type="transmembrane region" description="Helical" evidence="1">
    <location>
        <begin position="274"/>
        <end position="297"/>
    </location>
</feature>
<dbReference type="InterPro" id="IPR010266">
    <property type="entry name" value="NnrS"/>
</dbReference>
<feature type="transmembrane region" description="Helical" evidence="1">
    <location>
        <begin position="182"/>
        <end position="204"/>
    </location>
</feature>
<dbReference type="AlphaFoldDB" id="A0A7W8HFM7"/>
<feature type="transmembrane region" description="Helical" evidence="1">
    <location>
        <begin position="304"/>
        <end position="322"/>
    </location>
</feature>
<protein>
    <submittedName>
        <fullName evidence="2">Uncharacterized protein involved in response to NO</fullName>
    </submittedName>
</protein>